<proteinExistence type="predicted"/>
<feature type="domain" description="SLH" evidence="2">
    <location>
        <begin position="554"/>
        <end position="613"/>
    </location>
</feature>
<feature type="chain" id="PRO_5031528815" description="SLH domain-containing protein" evidence="1">
    <location>
        <begin position="23"/>
        <end position="739"/>
    </location>
</feature>
<dbReference type="PANTHER" id="PTHR43308">
    <property type="entry name" value="OUTER MEMBRANE PROTEIN ALPHA-RELATED"/>
    <property type="match status" value="1"/>
</dbReference>
<protein>
    <recommendedName>
        <fullName evidence="2">SLH domain-containing protein</fullName>
    </recommendedName>
</protein>
<dbReference type="EMBL" id="JACHXK010000005">
    <property type="protein sequence ID" value="MBB3110573.1"/>
    <property type="molecule type" value="Genomic_DNA"/>
</dbReference>
<dbReference type="InterPro" id="IPR001119">
    <property type="entry name" value="SLH_dom"/>
</dbReference>
<dbReference type="AlphaFoldDB" id="A0A7W5AXI4"/>
<dbReference type="Proteomes" id="UP000570361">
    <property type="component" value="Unassembled WGS sequence"/>
</dbReference>
<feature type="domain" description="SLH" evidence="2">
    <location>
        <begin position="614"/>
        <end position="677"/>
    </location>
</feature>
<comment type="caution">
    <text evidence="3">The sequence shown here is derived from an EMBL/GenBank/DDBJ whole genome shotgun (WGS) entry which is preliminary data.</text>
</comment>
<keyword evidence="4" id="KW-1185">Reference proteome</keyword>
<dbReference type="PROSITE" id="PS51272">
    <property type="entry name" value="SLH"/>
    <property type="match status" value="3"/>
</dbReference>
<evidence type="ECO:0000256" key="1">
    <source>
        <dbReference type="SAM" id="SignalP"/>
    </source>
</evidence>
<accession>A0A7W5AXI4</accession>
<dbReference type="RefSeq" id="WP_183600484.1">
    <property type="nucleotide sequence ID" value="NZ_JACHXK010000005.1"/>
</dbReference>
<dbReference type="InterPro" id="IPR051465">
    <property type="entry name" value="Cell_Envelope_Struct_Comp"/>
</dbReference>
<feature type="signal peptide" evidence="1">
    <location>
        <begin position="1"/>
        <end position="22"/>
    </location>
</feature>
<evidence type="ECO:0000259" key="2">
    <source>
        <dbReference type="PROSITE" id="PS51272"/>
    </source>
</evidence>
<sequence length="739" mass="77366">MTFKKKILVSTMAVSVTASAFAGIPFSEKGLAEKLGLATVASAATVSFSDDTTLKYLTELHDKLAETSGALDKVGAARDLIRTEINKQIDAGNADLVQPLIDKVNAKLSDDITTEEAKTLLQIIRDTVSLNYDPNAASLEELRTDETVRALIQRLAEAASVSTVTMTDFTTFLYGNGSLKGIKGEFESRIEGKSLTALLTIASDSTQRNALIEDSLKAVLDNSSYKFSNVASYYAIDKATLASVYNSVLDAVVSGATPSEITTKKNVIKQAALLVAGAYYELYLAEDDDDDNNSGGGSSSVVVTTPSTADTAVKGLEALKDAIAKATGAEKDKLIAEAVQQAAKAIATLSSLDLSKNVTVANGKASLTVTKAQVEKALADIEAVKKALESAAAGSSSKLPKLIIKINAGTIAVNETNVALEKDLVDLAASNGVSGFDLQISSLSVTVPVGGSFTGAIGFGVKNETPAAGTTGTLTSVSDVYDFSLTVDGKAVSEFDQPIVVKIPLKNASGVDKELLSVAKIVDGKLLFQGGVVEGDTITEPRSSFSSYVVVENKVNFNDVASVQAWAGRQIQVMAAKGAIEGRGQGNFDPKATVTRAEFAAMLVRGLNLDSNSTKENFADVQGTEWFVPFVAAAVEKGIINGRSADLFAPNATITRAEMATMVSRALKFSKDAQLTEDVNTALQSFSDADTIQSSLKEGVAFAAEKGLVVGNNGKFSPSATATRAEAAVIIYRAFNFAE</sequence>
<evidence type="ECO:0000313" key="3">
    <source>
        <dbReference type="EMBL" id="MBB3110573.1"/>
    </source>
</evidence>
<name>A0A7W5AXI4_9BACL</name>
<dbReference type="PANTHER" id="PTHR43308:SF5">
    <property type="entry name" value="S-LAYER PROTEIN _ PEPTIDOGLYCAN ENDO-BETA-N-ACETYLGLUCOSAMINIDASE"/>
    <property type="match status" value="1"/>
</dbReference>
<feature type="domain" description="SLH" evidence="2">
    <location>
        <begin position="683"/>
        <end position="739"/>
    </location>
</feature>
<reference evidence="3 4" key="1">
    <citation type="submission" date="2020-08" db="EMBL/GenBank/DDBJ databases">
        <title>Genomic Encyclopedia of Type Strains, Phase III (KMG-III): the genomes of soil and plant-associated and newly described type strains.</title>
        <authorList>
            <person name="Whitman W."/>
        </authorList>
    </citation>
    <scope>NUCLEOTIDE SEQUENCE [LARGE SCALE GENOMIC DNA]</scope>
    <source>
        <strain evidence="3 4">CECT 5862</strain>
    </source>
</reference>
<organism evidence="3 4">
    <name type="scientific">Paenibacillus phyllosphaerae</name>
    <dbReference type="NCBI Taxonomy" id="274593"/>
    <lineage>
        <taxon>Bacteria</taxon>
        <taxon>Bacillati</taxon>
        <taxon>Bacillota</taxon>
        <taxon>Bacilli</taxon>
        <taxon>Bacillales</taxon>
        <taxon>Paenibacillaceae</taxon>
        <taxon>Paenibacillus</taxon>
    </lineage>
</organism>
<dbReference type="Pfam" id="PF00395">
    <property type="entry name" value="SLH"/>
    <property type="match status" value="3"/>
</dbReference>
<keyword evidence="1" id="KW-0732">Signal</keyword>
<gene>
    <name evidence="3" type="ORF">FHS18_002640</name>
</gene>
<evidence type="ECO:0000313" key="4">
    <source>
        <dbReference type="Proteomes" id="UP000570361"/>
    </source>
</evidence>